<accession>A0A4P6ERL2</accession>
<proteinExistence type="predicted"/>
<evidence type="ECO:0000313" key="2">
    <source>
        <dbReference type="Proteomes" id="UP000293568"/>
    </source>
</evidence>
<dbReference type="OrthoDB" id="34339at2"/>
<reference evidence="1 2" key="1">
    <citation type="submission" date="2019-01" db="EMBL/GenBank/DDBJ databases">
        <title>Genome sequencing of strain FW100M-2.</title>
        <authorList>
            <person name="Heo J."/>
            <person name="Kim S.-J."/>
            <person name="Kim J.-S."/>
            <person name="Hong S.-B."/>
            <person name="Kwon S.-W."/>
        </authorList>
    </citation>
    <scope>NUCLEOTIDE SEQUENCE [LARGE SCALE GENOMIC DNA]</scope>
    <source>
        <strain evidence="1 2">FW100M-2</strain>
    </source>
</reference>
<dbReference type="Proteomes" id="UP000293568">
    <property type="component" value="Chromosome"/>
</dbReference>
<dbReference type="PANTHER" id="PTHR35336">
    <property type="entry name" value="ADENOSYLCOBINAMIDE AMIDOHYDROLASE"/>
    <property type="match status" value="1"/>
</dbReference>
<evidence type="ECO:0008006" key="3">
    <source>
        <dbReference type="Google" id="ProtNLM"/>
    </source>
</evidence>
<sequence length="236" mass="24678">MSQPFRKGVIWNSQVWEGAVFRFWPDRIAAECPVMMRTLSNAVHLGGFAEADRIVNWKVPLTYSGGDPASETAGQLLGWGIAPDRTVGLLTAAKLTHASIEEMAGDRFAAVCCTTAGTRNAACAGSDRHTFSAYTPGTINTVLLIDGQLTDAAIINAVMTATEAKSAALRDLGIRDESNGKLATGTTTDALVIGVSGSGKHGAIHAYAGTATTLGDGIGRLVYRTVLEAAGTQHED</sequence>
<gene>
    <name evidence="1" type="ORF">ET464_04125</name>
</gene>
<dbReference type="PANTHER" id="PTHR35336:SF5">
    <property type="entry name" value="ADENOSYLCOBINAMIDE AMIDOHYDROLASE"/>
    <property type="match status" value="1"/>
</dbReference>
<dbReference type="InterPro" id="IPR002808">
    <property type="entry name" value="AdoCbi_amidolase"/>
</dbReference>
<dbReference type="RefSeq" id="WP_129438493.1">
    <property type="nucleotide sequence ID" value="NZ_CP035492.1"/>
</dbReference>
<protein>
    <recommendedName>
        <fullName evidence="3">Adenosylcobinamide amidohydrolase</fullName>
    </recommendedName>
</protein>
<dbReference type="AlphaFoldDB" id="A0A4P6ERL2"/>
<dbReference type="Pfam" id="PF01955">
    <property type="entry name" value="CbiZ"/>
    <property type="match status" value="1"/>
</dbReference>
<dbReference type="InterPro" id="IPR052209">
    <property type="entry name" value="CbiZ"/>
</dbReference>
<dbReference type="KEGG" id="pprt:ET464_04125"/>
<name>A0A4P6ERL2_9BACL</name>
<keyword evidence="2" id="KW-1185">Reference proteome</keyword>
<evidence type="ECO:0000313" key="1">
    <source>
        <dbReference type="EMBL" id="QAY65690.1"/>
    </source>
</evidence>
<organism evidence="1 2">
    <name type="scientific">Paenibacillus protaetiae</name>
    <dbReference type="NCBI Taxonomy" id="2509456"/>
    <lineage>
        <taxon>Bacteria</taxon>
        <taxon>Bacillati</taxon>
        <taxon>Bacillota</taxon>
        <taxon>Bacilli</taxon>
        <taxon>Bacillales</taxon>
        <taxon>Paenibacillaceae</taxon>
        <taxon>Paenibacillus</taxon>
    </lineage>
</organism>
<dbReference type="EMBL" id="CP035492">
    <property type="protein sequence ID" value="QAY65690.1"/>
    <property type="molecule type" value="Genomic_DNA"/>
</dbReference>